<dbReference type="EMBL" id="QOCR01000004">
    <property type="protein sequence ID" value="RHW49795.1"/>
    <property type="molecule type" value="Genomic_DNA"/>
</dbReference>
<dbReference type="OrthoDB" id="2311930at2"/>
<feature type="domain" description="S-layer protein C-terminal" evidence="3">
    <location>
        <begin position="247"/>
        <end position="292"/>
    </location>
</feature>
<proteinExistence type="predicted"/>
<name>A0A417ZEX6_9LACO</name>
<dbReference type="AlphaFoldDB" id="A0A417ZEX6"/>
<dbReference type="Pfam" id="PF00188">
    <property type="entry name" value="CAP"/>
    <property type="match status" value="1"/>
</dbReference>
<evidence type="ECO:0000256" key="1">
    <source>
        <dbReference type="SAM" id="MobiDB-lite"/>
    </source>
</evidence>
<dbReference type="InterPro" id="IPR024968">
    <property type="entry name" value="SlpA_C_lactobacillus"/>
</dbReference>
<evidence type="ECO:0000259" key="3">
    <source>
        <dbReference type="Pfam" id="PF03217"/>
    </source>
</evidence>
<evidence type="ECO:0000313" key="5">
    <source>
        <dbReference type="Proteomes" id="UP000284109"/>
    </source>
</evidence>
<sequence length="386" mass="42437">MSVIPFTGGRNTDAKNAIANFYDDKGVSTFGHRKNMLAPFITKIGIGVSYDSANKYLWIAMTFSDDEDTNLNPGRFEEINLYTDYCNKNGIDNIKYPSHYDMADKEYWAVYDENGVSFQNIADEKFGPNTKTPSNPFGTESGAPDDVVMPPVTPTKPSKPITPTKPVQPTKPVTTPVTPSDPDTTTPTKPADNSGKDDAGQVIADNGSTADIIHNDETSSTTTTPAGSIIATHQVMPGVVTVNRTISSLYNREGKLVVDRALIKGSSWSTNMQIMVNGTVYYQVSTNEFIKADEVNYYPKGLNNYARISAKQILIDNIPNNVVKLTAGTKLWNLAPDGKSMNIEVDRYLALNSRWLTDKSLYIGGVTFYRVSSNEWIPAGFGYLEK</sequence>
<feature type="domain" description="SCP" evidence="2">
    <location>
        <begin position="9"/>
        <end position="58"/>
    </location>
</feature>
<dbReference type="Proteomes" id="UP000284109">
    <property type="component" value="Unassembled WGS sequence"/>
</dbReference>
<reference evidence="4 5" key="1">
    <citation type="submission" date="2018-07" db="EMBL/GenBank/DDBJ databases">
        <title>Genome sequences of six Lactobacillus spp. isolated from bumble bee guts.</title>
        <authorList>
            <person name="Motta E.V.S."/>
            <person name="Moran N.A."/>
        </authorList>
    </citation>
    <scope>NUCLEOTIDE SEQUENCE [LARGE SCALE GENOMIC DNA]</scope>
    <source>
        <strain evidence="4 5">BI-1.1</strain>
    </source>
</reference>
<keyword evidence="5" id="KW-1185">Reference proteome</keyword>
<feature type="compositionally biased region" description="Low complexity" evidence="1">
    <location>
        <begin position="147"/>
        <end position="190"/>
    </location>
</feature>
<evidence type="ECO:0000259" key="2">
    <source>
        <dbReference type="Pfam" id="PF00188"/>
    </source>
</evidence>
<dbReference type="InterPro" id="IPR014044">
    <property type="entry name" value="CAP_dom"/>
</dbReference>
<evidence type="ECO:0000313" key="4">
    <source>
        <dbReference type="EMBL" id="RHW49795.1"/>
    </source>
</evidence>
<gene>
    <name evidence="4" type="ORF">DS831_06420</name>
</gene>
<feature type="region of interest" description="Disordered" evidence="1">
    <location>
        <begin position="122"/>
        <end position="201"/>
    </location>
</feature>
<dbReference type="RefSeq" id="WP_118901598.1">
    <property type="nucleotide sequence ID" value="NZ_QOCR01000004.1"/>
</dbReference>
<protein>
    <submittedName>
        <fullName evidence="4">Uncharacterized protein</fullName>
    </submittedName>
</protein>
<accession>A0A417ZEX6</accession>
<dbReference type="Pfam" id="PF03217">
    <property type="entry name" value="SlpA"/>
    <property type="match status" value="1"/>
</dbReference>
<feature type="compositionally biased region" description="Polar residues" evidence="1">
    <location>
        <begin position="129"/>
        <end position="138"/>
    </location>
</feature>
<comment type="caution">
    <text evidence="4">The sequence shown here is derived from an EMBL/GenBank/DDBJ whole genome shotgun (WGS) entry which is preliminary data.</text>
</comment>
<organism evidence="4 5">
    <name type="scientific">Bombilactobacillus bombi</name>
    <dbReference type="NCBI Taxonomy" id="1303590"/>
    <lineage>
        <taxon>Bacteria</taxon>
        <taxon>Bacillati</taxon>
        <taxon>Bacillota</taxon>
        <taxon>Bacilli</taxon>
        <taxon>Lactobacillales</taxon>
        <taxon>Lactobacillaceae</taxon>
        <taxon>Bombilactobacillus</taxon>
    </lineage>
</organism>